<evidence type="ECO:0000313" key="3">
    <source>
        <dbReference type="Proteomes" id="UP000654482"/>
    </source>
</evidence>
<dbReference type="CDD" id="cd00761">
    <property type="entry name" value="Glyco_tranf_GTA_type"/>
    <property type="match status" value="1"/>
</dbReference>
<gene>
    <name evidence="2" type="ORF">IQ249_01110</name>
</gene>
<proteinExistence type="predicted"/>
<dbReference type="SUPFAM" id="SSF53448">
    <property type="entry name" value="Nucleotide-diphospho-sugar transferases"/>
    <property type="match status" value="1"/>
</dbReference>
<dbReference type="EMBL" id="JADEWZ010000001">
    <property type="protein sequence ID" value="MBE9114483.1"/>
    <property type="molecule type" value="Genomic_DNA"/>
</dbReference>
<dbReference type="Pfam" id="PF00535">
    <property type="entry name" value="Glycos_transf_2"/>
    <property type="match status" value="1"/>
</dbReference>
<dbReference type="RefSeq" id="WP_194027555.1">
    <property type="nucleotide sequence ID" value="NZ_JADEWZ010000001.1"/>
</dbReference>
<evidence type="ECO:0000259" key="1">
    <source>
        <dbReference type="Pfam" id="PF00535"/>
    </source>
</evidence>
<dbReference type="Proteomes" id="UP000654482">
    <property type="component" value="Unassembled WGS sequence"/>
</dbReference>
<comment type="caution">
    <text evidence="2">The sequence shown here is derived from an EMBL/GenBank/DDBJ whole genome shotgun (WGS) entry which is preliminary data.</text>
</comment>
<dbReference type="InterPro" id="IPR029044">
    <property type="entry name" value="Nucleotide-diphossugar_trans"/>
</dbReference>
<reference evidence="2" key="1">
    <citation type="submission" date="2020-10" db="EMBL/GenBank/DDBJ databases">
        <authorList>
            <person name="Castelo-Branco R."/>
            <person name="Eusebio N."/>
            <person name="Adriana R."/>
            <person name="Vieira A."/>
            <person name="Brugerolle De Fraissinette N."/>
            <person name="Rezende De Castro R."/>
            <person name="Schneider M.P."/>
            <person name="Vasconcelos V."/>
            <person name="Leao P.N."/>
        </authorList>
    </citation>
    <scope>NUCLEOTIDE SEQUENCE</scope>
    <source>
        <strain evidence="2">LEGE 07157</strain>
    </source>
</reference>
<name>A0A8J7AMC7_9CYAN</name>
<organism evidence="2 3">
    <name type="scientific">Lusitaniella coriacea LEGE 07157</name>
    <dbReference type="NCBI Taxonomy" id="945747"/>
    <lineage>
        <taxon>Bacteria</taxon>
        <taxon>Bacillati</taxon>
        <taxon>Cyanobacteriota</taxon>
        <taxon>Cyanophyceae</taxon>
        <taxon>Spirulinales</taxon>
        <taxon>Lusitaniellaceae</taxon>
        <taxon>Lusitaniella</taxon>
    </lineage>
</organism>
<dbReference type="Gene3D" id="3.90.550.10">
    <property type="entry name" value="Spore Coat Polysaccharide Biosynthesis Protein SpsA, Chain A"/>
    <property type="match status" value="1"/>
</dbReference>
<dbReference type="AlphaFoldDB" id="A0A8J7AMC7"/>
<accession>A0A8J7AMC7</accession>
<protein>
    <submittedName>
        <fullName evidence="2">Glycosyltransferase family 2 protein</fullName>
    </submittedName>
</protein>
<sequence length="320" mass="35974">MNKVSIGIIGCNEEEGVAALLDSLKHQTIFTDTHYETEIVVISNGSRDRMASVATEKLKPFTSSNTQVVELELADKCAAWNHYIHSVSVAADYYILLDADVVLIDPLGLVEMLEILKNNPQCRICGAKIVNEKGVLISNTVDGKCYAAPGEVLRNIAIPNGVVLDDAYILITTVTNWYETDFETGQQKGYVGQSENIIVSCGKTKGDKKIRYWIASRKRTVTSAYTQERVDCCMRHLFGGGEMAKKISMELFKSNPNWFLSFLKQESAYPDFQKPTLNCFLSIKAFLQYIAYCYGYLLVIQGIKNKEFGHLAWKLKGRFW</sequence>
<keyword evidence="3" id="KW-1185">Reference proteome</keyword>
<dbReference type="InterPro" id="IPR001173">
    <property type="entry name" value="Glyco_trans_2-like"/>
</dbReference>
<evidence type="ECO:0000313" key="2">
    <source>
        <dbReference type="EMBL" id="MBE9114483.1"/>
    </source>
</evidence>
<feature type="domain" description="Glycosyltransferase 2-like" evidence="1">
    <location>
        <begin position="5"/>
        <end position="121"/>
    </location>
</feature>